<evidence type="ECO:0000313" key="2">
    <source>
        <dbReference type="EMBL" id="MDN5216033.1"/>
    </source>
</evidence>
<name>A0ABT8LID7_9BACT</name>
<dbReference type="InterPro" id="IPR030959">
    <property type="entry name" value="GWxTD_dom"/>
</dbReference>
<keyword evidence="3" id="KW-1185">Reference proteome</keyword>
<reference evidence="2" key="1">
    <citation type="submission" date="2023-06" db="EMBL/GenBank/DDBJ databases">
        <title>Genomic of Agaribacillus aureum.</title>
        <authorList>
            <person name="Wang G."/>
        </authorList>
    </citation>
    <scope>NUCLEOTIDE SEQUENCE</scope>
    <source>
        <strain evidence="2">BMA12</strain>
    </source>
</reference>
<feature type="domain" description="GWxTD" evidence="1">
    <location>
        <begin position="236"/>
        <end position="407"/>
    </location>
</feature>
<dbReference type="NCBIfam" id="TIGR04514">
    <property type="entry name" value="GWxTD_dom"/>
    <property type="match status" value="1"/>
</dbReference>
<dbReference type="EMBL" id="JAUJEB010000007">
    <property type="protein sequence ID" value="MDN5216033.1"/>
    <property type="molecule type" value="Genomic_DNA"/>
</dbReference>
<dbReference type="RefSeq" id="WP_346761367.1">
    <property type="nucleotide sequence ID" value="NZ_JAUJEB010000007.1"/>
</dbReference>
<proteinExistence type="predicted"/>
<evidence type="ECO:0000259" key="1">
    <source>
        <dbReference type="Pfam" id="PF20094"/>
    </source>
</evidence>
<sequence length="412" mass="48145">MEKNKLPIFLSHLRLFLISGLLLTGQNTPAQDISKVNQAQVYDINAEARIDYSIISNDPETIIYMKVITDNPTDFMDDYTIGYQVKERYNNIQPSFTTLSSTDLINSGGPLIFNITLPATSEEMLCAIKITNTGTKRDFYYDIPIRNKASFNYPGFYLKNAADDLPVFNHYLSTDASLKFASQQNTQKIFGFRYTADFDAALPPMAQKAPAGNKLMTIDSVFQIDVDKAFTLSQEGLYFFQEDTTKLEGLAYRVSNRYFPRFVRIEDLSDPIVYLSTRLEFKSLNNSEEKKKAMDSFWIKIAGTREKAKRIIRNYYRSVELANKMFTNYKAGWKTDQGMIYIIYGPPEEVYRNEFEEIWIYDRKENMSKIKFTFTKVKSIFTKKHYELNRDKSYEKYWYRIIDLWRKGRKGI</sequence>
<comment type="caution">
    <text evidence="2">The sequence shown here is derived from an EMBL/GenBank/DDBJ whole genome shotgun (WGS) entry which is preliminary data.</text>
</comment>
<gene>
    <name evidence="2" type="ORF">QQ020_28400</name>
</gene>
<evidence type="ECO:0000313" key="3">
    <source>
        <dbReference type="Proteomes" id="UP001172083"/>
    </source>
</evidence>
<organism evidence="2 3">
    <name type="scientific">Agaribacillus aureus</name>
    <dbReference type="NCBI Taxonomy" id="3051825"/>
    <lineage>
        <taxon>Bacteria</taxon>
        <taxon>Pseudomonadati</taxon>
        <taxon>Bacteroidota</taxon>
        <taxon>Cytophagia</taxon>
        <taxon>Cytophagales</taxon>
        <taxon>Splendidivirgaceae</taxon>
        <taxon>Agaribacillus</taxon>
    </lineage>
</organism>
<accession>A0ABT8LID7</accession>
<protein>
    <submittedName>
        <fullName evidence="2">GWxTD domain-containing protein</fullName>
    </submittedName>
</protein>
<dbReference type="Proteomes" id="UP001172083">
    <property type="component" value="Unassembled WGS sequence"/>
</dbReference>
<dbReference type="Pfam" id="PF20094">
    <property type="entry name" value="GWxTD_dom"/>
    <property type="match status" value="1"/>
</dbReference>